<feature type="domain" description="MYND-type" evidence="5">
    <location>
        <begin position="436"/>
        <end position="477"/>
    </location>
</feature>
<dbReference type="EMBL" id="JACAZF010000011">
    <property type="protein sequence ID" value="KAF7292920.1"/>
    <property type="molecule type" value="Genomic_DNA"/>
</dbReference>
<name>A0A8H6S4C5_9AGAR</name>
<evidence type="ECO:0000313" key="8">
    <source>
        <dbReference type="Proteomes" id="UP000636479"/>
    </source>
</evidence>
<dbReference type="RefSeq" id="XP_037215348.1">
    <property type="nucleotide sequence ID" value="XM_037368422.1"/>
</dbReference>
<evidence type="ECO:0000313" key="7">
    <source>
        <dbReference type="EMBL" id="KAF7292925.1"/>
    </source>
</evidence>
<keyword evidence="2 4" id="KW-0863">Zinc-finger</keyword>
<gene>
    <name evidence="6" type="ORF">MIND_01191100</name>
    <name evidence="7" type="ORF">MIND_01191600</name>
</gene>
<evidence type="ECO:0000256" key="4">
    <source>
        <dbReference type="PROSITE-ProRule" id="PRU00134"/>
    </source>
</evidence>
<dbReference type="Proteomes" id="UP000636479">
    <property type="component" value="Unassembled WGS sequence"/>
</dbReference>
<dbReference type="Pfam" id="PF01753">
    <property type="entry name" value="zf-MYND"/>
    <property type="match status" value="1"/>
</dbReference>
<keyword evidence="1" id="KW-0479">Metal-binding</keyword>
<dbReference type="AlphaFoldDB" id="A0A8H6S4C5"/>
<evidence type="ECO:0000256" key="1">
    <source>
        <dbReference type="ARBA" id="ARBA00022723"/>
    </source>
</evidence>
<sequence>MSSTARHNHDQDCSCADPNSRLTNASLAKIAQRKDALDPQQLSPQDIDATVTFCLEYLQATDVPLREKGCCTHVMGQLHAKFALEMLAKISYILRPSVDSPFVARLVEAWPGIWKWLEYTFQDWIVHPMYKFEYGGTETGRYNAFVMVISSLRSFIKLPPICDLLLADQGGLPVYRLLGSCWFFEDGDEFKDASKNDRLLSAAEPLLDITTYVPGRPSDLFFGCLMFDNSQDSRESARVALNHLSVYLDQPAPWSPPLLFLLDYHLRMLSNMVIYPQYRTSLVAAFGVRTVVRILVALTSTTYDDGIATGIAQAIVSALTFLHGTLPSISGYAWTIHSIQVGLLPALLRAQEWMDDLPEDRDAKPSVEGLLKFLSLYTIYPSVLRPLLASLRRIEELNLEEKLKDSKTFHELYQQLKGFIKERSTISPDMDVNMRCSTCRNIDTNNNFSSCSGCFTVSYCSQDCQKAHWKSAHRAECKTLKELRAEGRAPALQPGSEDYEFATRKVVMNEIGRRKAEIVPVWRADPPERTPCLSFTLTQVDNPRGVIVVGAPEKQPGYHEHQEFRVRWDGVVNNGLHNEHIIIGISLPWGCYAVMHFLWLGAGDDVAPGANIVERLFQTVELM</sequence>
<dbReference type="Gene3D" id="6.10.140.2220">
    <property type="match status" value="1"/>
</dbReference>
<dbReference type="GO" id="GO:0008270">
    <property type="term" value="F:zinc ion binding"/>
    <property type="evidence" value="ECO:0007669"/>
    <property type="project" value="UniProtKB-KW"/>
</dbReference>
<organism evidence="7 8">
    <name type="scientific">Mycena indigotica</name>
    <dbReference type="NCBI Taxonomy" id="2126181"/>
    <lineage>
        <taxon>Eukaryota</taxon>
        <taxon>Fungi</taxon>
        <taxon>Dikarya</taxon>
        <taxon>Basidiomycota</taxon>
        <taxon>Agaricomycotina</taxon>
        <taxon>Agaricomycetes</taxon>
        <taxon>Agaricomycetidae</taxon>
        <taxon>Agaricales</taxon>
        <taxon>Marasmiineae</taxon>
        <taxon>Mycenaceae</taxon>
        <taxon>Mycena</taxon>
    </lineage>
</organism>
<keyword evidence="3" id="KW-0862">Zinc</keyword>
<protein>
    <submittedName>
        <fullName evidence="7">MYND-type domain-containing protein</fullName>
    </submittedName>
</protein>
<dbReference type="SUPFAM" id="SSF144232">
    <property type="entry name" value="HIT/MYND zinc finger-like"/>
    <property type="match status" value="1"/>
</dbReference>
<evidence type="ECO:0000259" key="5">
    <source>
        <dbReference type="PROSITE" id="PS50865"/>
    </source>
</evidence>
<dbReference type="GeneID" id="59350938"/>
<reference evidence="7" key="1">
    <citation type="submission" date="2020-05" db="EMBL/GenBank/DDBJ databases">
        <title>Mycena genomes resolve the evolution of fungal bioluminescence.</title>
        <authorList>
            <person name="Tsai I.J."/>
        </authorList>
    </citation>
    <scope>NUCLEOTIDE SEQUENCE</scope>
    <source>
        <strain evidence="7">171206Taipei</strain>
    </source>
</reference>
<evidence type="ECO:0000313" key="6">
    <source>
        <dbReference type="EMBL" id="KAF7292920.1"/>
    </source>
</evidence>
<keyword evidence="8" id="KW-1185">Reference proteome</keyword>
<dbReference type="EMBL" id="JACAZF010000011">
    <property type="protein sequence ID" value="KAF7292925.1"/>
    <property type="molecule type" value="Genomic_DNA"/>
</dbReference>
<proteinExistence type="predicted"/>
<dbReference type="PROSITE" id="PS01360">
    <property type="entry name" value="ZF_MYND_1"/>
    <property type="match status" value="1"/>
</dbReference>
<evidence type="ECO:0000256" key="3">
    <source>
        <dbReference type="ARBA" id="ARBA00022833"/>
    </source>
</evidence>
<dbReference type="OrthoDB" id="265717at2759"/>
<evidence type="ECO:0000256" key="2">
    <source>
        <dbReference type="ARBA" id="ARBA00022771"/>
    </source>
</evidence>
<dbReference type="PROSITE" id="PS50865">
    <property type="entry name" value="ZF_MYND_2"/>
    <property type="match status" value="1"/>
</dbReference>
<accession>A0A8H6S4C5</accession>
<comment type="caution">
    <text evidence="7">The sequence shown here is derived from an EMBL/GenBank/DDBJ whole genome shotgun (WGS) entry which is preliminary data.</text>
</comment>
<dbReference type="InterPro" id="IPR002893">
    <property type="entry name" value="Znf_MYND"/>
</dbReference>